<dbReference type="OrthoDB" id="120952at2759"/>
<feature type="region of interest" description="Disordered" evidence="1">
    <location>
        <begin position="51"/>
        <end position="76"/>
    </location>
</feature>
<feature type="domain" description="Integrase p58-like C-terminal" evidence="2">
    <location>
        <begin position="10"/>
        <end position="42"/>
    </location>
</feature>
<dbReference type="InterPro" id="IPR054465">
    <property type="entry name" value="Integrase_p58-like_C"/>
</dbReference>
<name>A0A9W6XEY7_9STRA</name>
<comment type="caution">
    <text evidence="3">The sequence shown here is derived from an EMBL/GenBank/DDBJ whole genome shotgun (WGS) entry which is preliminary data.</text>
</comment>
<dbReference type="Pfam" id="PF22938">
    <property type="entry name" value="Integrase_p58_C"/>
    <property type="match status" value="1"/>
</dbReference>
<evidence type="ECO:0000256" key="1">
    <source>
        <dbReference type="SAM" id="MobiDB-lite"/>
    </source>
</evidence>
<dbReference type="Proteomes" id="UP001165121">
    <property type="component" value="Unassembled WGS sequence"/>
</dbReference>
<reference evidence="3" key="1">
    <citation type="submission" date="2023-04" db="EMBL/GenBank/DDBJ databases">
        <title>Phytophthora fragariaefolia NBRC 109709.</title>
        <authorList>
            <person name="Ichikawa N."/>
            <person name="Sato H."/>
            <person name="Tonouchi N."/>
        </authorList>
    </citation>
    <scope>NUCLEOTIDE SEQUENCE</scope>
    <source>
        <strain evidence="3">NBRC 109709</strain>
    </source>
</reference>
<evidence type="ECO:0000313" key="4">
    <source>
        <dbReference type="Proteomes" id="UP001165121"/>
    </source>
</evidence>
<protein>
    <submittedName>
        <fullName evidence="3">Unnamed protein product</fullName>
    </submittedName>
</protein>
<gene>
    <name evidence="3" type="ORF">Pfra01_001037300</name>
</gene>
<accession>A0A9W6XEY7</accession>
<dbReference type="EMBL" id="BSXT01000992">
    <property type="protein sequence ID" value="GMF37216.1"/>
    <property type="molecule type" value="Genomic_DNA"/>
</dbReference>
<proteinExistence type="predicted"/>
<sequence>MLAFAWHGAYRVVGKLGDNTYKVAIPNHPNRVVSVNVNRLKKFAGRWSRPFPTEIPPGVESSPETDDAGPLSMDDLPTSSFVERLTIEGEETAFSGVSNPIVDILAKRLKDRLLQYLVLTASYETQ</sequence>
<evidence type="ECO:0000259" key="2">
    <source>
        <dbReference type="Pfam" id="PF22938"/>
    </source>
</evidence>
<keyword evidence="4" id="KW-1185">Reference proteome</keyword>
<dbReference type="AlphaFoldDB" id="A0A9W6XEY7"/>
<organism evidence="3 4">
    <name type="scientific">Phytophthora fragariaefolia</name>
    <dbReference type="NCBI Taxonomy" id="1490495"/>
    <lineage>
        <taxon>Eukaryota</taxon>
        <taxon>Sar</taxon>
        <taxon>Stramenopiles</taxon>
        <taxon>Oomycota</taxon>
        <taxon>Peronosporomycetes</taxon>
        <taxon>Peronosporales</taxon>
        <taxon>Peronosporaceae</taxon>
        <taxon>Phytophthora</taxon>
    </lineage>
</organism>
<evidence type="ECO:0000313" key="3">
    <source>
        <dbReference type="EMBL" id="GMF37216.1"/>
    </source>
</evidence>